<dbReference type="PANTHER" id="PTHR28174">
    <property type="entry name" value="54S RIBOSOMAL PROTEIN L36, MITOCHONDRIAL"/>
    <property type="match status" value="1"/>
</dbReference>
<dbReference type="GO" id="GO:0005762">
    <property type="term" value="C:mitochondrial large ribosomal subunit"/>
    <property type="evidence" value="ECO:0007669"/>
    <property type="project" value="InterPro"/>
</dbReference>
<dbReference type="GO" id="GO:0003735">
    <property type="term" value="F:structural constituent of ribosome"/>
    <property type="evidence" value="ECO:0007669"/>
    <property type="project" value="InterPro"/>
</dbReference>
<feature type="region of interest" description="Disordered" evidence="1">
    <location>
        <begin position="203"/>
        <end position="226"/>
    </location>
</feature>
<evidence type="ECO:0000256" key="1">
    <source>
        <dbReference type="SAM" id="MobiDB-lite"/>
    </source>
</evidence>
<accession>A0AA39Q7H1</accession>
<dbReference type="GO" id="GO:0032543">
    <property type="term" value="P:mitochondrial translation"/>
    <property type="evidence" value="ECO:0007669"/>
    <property type="project" value="InterPro"/>
</dbReference>
<sequence length="240" mass="26921">MVRSPRSWSALAGEKDSRHHHGMTSKINLHTCKAMTPRFINGPNRVRSYTKRSTKNKNSRREAPEMEDFGTKAFLLFPPVTSQPRTSFSSSFVMRPPSLFHIQTRSVSSSPYGRTHVWKRRQPVLPNPVVPKFPQRIIRSDGSSFTHWTTSPRSLLRLTRDVTNNPVWNTGLWADEGAMEDEANAQGRLGRFNRRFDGVGGAGSDIDWMAGSGTESSSGELVDPSEYMIKAKKTKKKGGS</sequence>
<reference evidence="2" key="1">
    <citation type="submission" date="2023-06" db="EMBL/GenBank/DDBJ databases">
        <authorList>
            <consortium name="Lawrence Berkeley National Laboratory"/>
            <person name="Ahrendt S."/>
            <person name="Sahu N."/>
            <person name="Indic B."/>
            <person name="Wong-Bajracharya J."/>
            <person name="Merenyi Z."/>
            <person name="Ke H.-M."/>
            <person name="Monk M."/>
            <person name="Kocsube S."/>
            <person name="Drula E."/>
            <person name="Lipzen A."/>
            <person name="Balint B."/>
            <person name="Henrissat B."/>
            <person name="Andreopoulos B."/>
            <person name="Martin F.M."/>
            <person name="Harder C.B."/>
            <person name="Rigling D."/>
            <person name="Ford K.L."/>
            <person name="Foster G.D."/>
            <person name="Pangilinan J."/>
            <person name="Papanicolaou A."/>
            <person name="Barry K."/>
            <person name="LaButti K."/>
            <person name="Viragh M."/>
            <person name="Koriabine M."/>
            <person name="Yan M."/>
            <person name="Riley R."/>
            <person name="Champramary S."/>
            <person name="Plett K.L."/>
            <person name="Tsai I.J."/>
            <person name="Slot J."/>
            <person name="Sipos G."/>
            <person name="Plett J."/>
            <person name="Nagy L.G."/>
            <person name="Grigoriev I.V."/>
        </authorList>
    </citation>
    <scope>NUCLEOTIDE SEQUENCE</scope>
    <source>
        <strain evidence="2">HWK02</strain>
    </source>
</reference>
<dbReference type="Gene3D" id="6.20.130.10">
    <property type="match status" value="1"/>
</dbReference>
<evidence type="ECO:0000313" key="2">
    <source>
        <dbReference type="EMBL" id="KAK0497688.1"/>
    </source>
</evidence>
<comment type="caution">
    <text evidence="2">The sequence shown here is derived from an EMBL/GenBank/DDBJ whole genome shotgun (WGS) entry which is preliminary data.</text>
</comment>
<feature type="region of interest" description="Disordered" evidence="1">
    <location>
        <begin position="1"/>
        <end position="26"/>
    </location>
</feature>
<proteinExistence type="predicted"/>
<dbReference type="Proteomes" id="UP001175228">
    <property type="component" value="Unassembled WGS sequence"/>
</dbReference>
<dbReference type="AlphaFoldDB" id="A0AA39Q7H1"/>
<dbReference type="EMBL" id="JAUEPU010000012">
    <property type="protein sequence ID" value="KAK0497688.1"/>
    <property type="molecule type" value="Genomic_DNA"/>
</dbReference>
<name>A0AA39Q7H1_9AGAR</name>
<protein>
    <submittedName>
        <fullName evidence="2">Uncharacterized protein</fullName>
    </submittedName>
</protein>
<organism evidence="2 3">
    <name type="scientific">Armillaria luteobubalina</name>
    <dbReference type="NCBI Taxonomy" id="153913"/>
    <lineage>
        <taxon>Eukaryota</taxon>
        <taxon>Fungi</taxon>
        <taxon>Dikarya</taxon>
        <taxon>Basidiomycota</taxon>
        <taxon>Agaricomycotina</taxon>
        <taxon>Agaricomycetes</taxon>
        <taxon>Agaricomycetidae</taxon>
        <taxon>Agaricales</taxon>
        <taxon>Marasmiineae</taxon>
        <taxon>Physalacriaceae</taxon>
        <taxon>Armillaria</taxon>
    </lineage>
</organism>
<dbReference type="PANTHER" id="PTHR28174:SF1">
    <property type="entry name" value="LARGE RIBOSOMAL SUBUNIT PROTEIN BL31M"/>
    <property type="match status" value="1"/>
</dbReference>
<keyword evidence="3" id="KW-1185">Reference proteome</keyword>
<evidence type="ECO:0000313" key="3">
    <source>
        <dbReference type="Proteomes" id="UP001175228"/>
    </source>
</evidence>
<gene>
    <name evidence="2" type="ORF">EDD18DRAFT_1158918</name>
</gene>
<dbReference type="InterPro" id="IPR034600">
    <property type="entry name" value="Ribosomal_bL31m"/>
</dbReference>